<dbReference type="eggNOG" id="KOG4475">
    <property type="taxonomic scope" value="Eukaryota"/>
</dbReference>
<evidence type="ECO:0000256" key="1">
    <source>
        <dbReference type="ARBA" id="ARBA00004479"/>
    </source>
</evidence>
<evidence type="ECO:0000256" key="4">
    <source>
        <dbReference type="ARBA" id="ARBA00023180"/>
    </source>
</evidence>
<evidence type="ECO:0000313" key="8">
    <source>
        <dbReference type="EMBL" id="EEN57444.1"/>
    </source>
</evidence>
<accession>C3YQT8</accession>
<dbReference type="CDD" id="cd00096">
    <property type="entry name" value="Ig"/>
    <property type="match status" value="2"/>
</dbReference>
<dbReference type="SMART" id="SM00408">
    <property type="entry name" value="IGc2"/>
    <property type="match status" value="2"/>
</dbReference>
<keyword evidence="6" id="KW-0812">Transmembrane</keyword>
<dbReference type="InParanoid" id="C3YQT8"/>
<dbReference type="SMART" id="SM00409">
    <property type="entry name" value="IG"/>
    <property type="match status" value="3"/>
</dbReference>
<feature type="domain" description="Ig-like" evidence="7">
    <location>
        <begin position="138"/>
        <end position="232"/>
    </location>
</feature>
<proteinExistence type="predicted"/>
<dbReference type="PROSITE" id="PS50835">
    <property type="entry name" value="IG_LIKE"/>
    <property type="match status" value="2"/>
</dbReference>
<organism>
    <name type="scientific">Branchiostoma floridae</name>
    <name type="common">Florida lancelet</name>
    <name type="synonym">Amphioxus</name>
    <dbReference type="NCBI Taxonomy" id="7739"/>
    <lineage>
        <taxon>Eukaryota</taxon>
        <taxon>Metazoa</taxon>
        <taxon>Chordata</taxon>
        <taxon>Cephalochordata</taxon>
        <taxon>Leptocardii</taxon>
        <taxon>Amphioxiformes</taxon>
        <taxon>Branchiostomatidae</taxon>
        <taxon>Branchiostoma</taxon>
    </lineage>
</organism>
<keyword evidence="2 6" id="KW-0472">Membrane</keyword>
<dbReference type="InterPro" id="IPR013783">
    <property type="entry name" value="Ig-like_fold"/>
</dbReference>
<dbReference type="Gene3D" id="2.60.40.10">
    <property type="entry name" value="Immunoglobulins"/>
    <property type="match status" value="3"/>
</dbReference>
<evidence type="ECO:0000256" key="5">
    <source>
        <dbReference type="ARBA" id="ARBA00023319"/>
    </source>
</evidence>
<dbReference type="InterPro" id="IPR007110">
    <property type="entry name" value="Ig-like_dom"/>
</dbReference>
<dbReference type="EMBL" id="GG666543">
    <property type="protein sequence ID" value="EEN57444.1"/>
    <property type="molecule type" value="Genomic_DNA"/>
</dbReference>
<dbReference type="InterPro" id="IPR051275">
    <property type="entry name" value="Cell_adhesion_signaling"/>
</dbReference>
<feature type="domain" description="Ig-like" evidence="7">
    <location>
        <begin position="236"/>
        <end position="322"/>
    </location>
</feature>
<dbReference type="PANTHER" id="PTHR11640">
    <property type="entry name" value="NEPHRIN"/>
    <property type="match status" value="1"/>
</dbReference>
<feature type="transmembrane region" description="Helical" evidence="6">
    <location>
        <begin position="349"/>
        <end position="371"/>
    </location>
</feature>
<dbReference type="SUPFAM" id="SSF48726">
    <property type="entry name" value="Immunoglobulin"/>
    <property type="match status" value="3"/>
</dbReference>
<dbReference type="InterPro" id="IPR003598">
    <property type="entry name" value="Ig_sub2"/>
</dbReference>
<dbReference type="Pfam" id="PF13927">
    <property type="entry name" value="Ig_3"/>
    <property type="match status" value="2"/>
</dbReference>
<evidence type="ECO:0000259" key="7">
    <source>
        <dbReference type="PROSITE" id="PS50835"/>
    </source>
</evidence>
<dbReference type="InterPro" id="IPR003599">
    <property type="entry name" value="Ig_sub"/>
</dbReference>
<protein>
    <recommendedName>
        <fullName evidence="7">Ig-like domain-containing protein</fullName>
    </recommendedName>
</protein>
<keyword evidence="5" id="KW-0393">Immunoglobulin domain</keyword>
<dbReference type="InterPro" id="IPR036179">
    <property type="entry name" value="Ig-like_dom_sf"/>
</dbReference>
<keyword evidence="3" id="KW-1015">Disulfide bond</keyword>
<sequence length="475" mass="51805">MAAVNTCFTVQLSKLYRSLCYTEAVFCNKGLPASTKVQVSPGDTANLPATYNPNDHVIALTWNKMDERLEGTRTPVFLHSLTSSVALGPLKDRAQLNPNGSLTVWNVTVKDEGQYVMTVLVDAVGQQEHYVYLDVMAPPLVTVGLQSPLRVSLRSSVILNCTVEKTSTTLPRVYWLQDGRQLSPHVEKLDIETPDKYRSSLVLRRVARSDSGNYTCVAQQGRSEQADSLSLVVVYPAKVVNVSSPLQITSGTKATIWCIVDGNPKPEVRWRKVGSDVDLESGWVHHGKRTSSLSLHSLRVAEAGYYACVAKNKLGDPDRKVVPVMVVDKSYFSAAEGENEGKGWREVTAILGGAAGGATVLLAVLLGVVIFSRRAKIEDSQTTQKVFSLNHPTVLKDGGTILVSKDERLSLTAKFFIGNDILAEKGGVPPLPPLTDQQRAILEKEKPIAVDSVTLSRKTTFPSSLIEHHCDNNVT</sequence>
<keyword evidence="6" id="KW-1133">Transmembrane helix</keyword>
<comment type="subcellular location">
    <subcellularLocation>
        <location evidence="1">Membrane</location>
        <topology evidence="1">Single-pass type I membrane protein</topology>
    </subcellularLocation>
</comment>
<keyword evidence="4" id="KW-0325">Glycoprotein</keyword>
<dbReference type="Pfam" id="PF07686">
    <property type="entry name" value="V-set"/>
    <property type="match status" value="1"/>
</dbReference>
<dbReference type="InterPro" id="IPR013106">
    <property type="entry name" value="Ig_V-set"/>
</dbReference>
<name>C3YQT8_BRAFL</name>
<gene>
    <name evidence="8" type="ORF">BRAFLDRAFT_81307</name>
</gene>
<reference evidence="8" key="1">
    <citation type="journal article" date="2008" name="Nature">
        <title>The amphioxus genome and the evolution of the chordate karyotype.</title>
        <authorList>
            <consortium name="US DOE Joint Genome Institute (JGI-PGF)"/>
            <person name="Putnam N.H."/>
            <person name="Butts T."/>
            <person name="Ferrier D.E.K."/>
            <person name="Furlong R.F."/>
            <person name="Hellsten U."/>
            <person name="Kawashima T."/>
            <person name="Robinson-Rechavi M."/>
            <person name="Shoguchi E."/>
            <person name="Terry A."/>
            <person name="Yu J.-K."/>
            <person name="Benito-Gutierrez E.L."/>
            <person name="Dubchak I."/>
            <person name="Garcia-Fernandez J."/>
            <person name="Gibson-Brown J.J."/>
            <person name="Grigoriev I.V."/>
            <person name="Horton A.C."/>
            <person name="de Jong P.J."/>
            <person name="Jurka J."/>
            <person name="Kapitonov V.V."/>
            <person name="Kohara Y."/>
            <person name="Kuroki Y."/>
            <person name="Lindquist E."/>
            <person name="Lucas S."/>
            <person name="Osoegawa K."/>
            <person name="Pennacchio L.A."/>
            <person name="Salamov A.A."/>
            <person name="Satou Y."/>
            <person name="Sauka-Spengler T."/>
            <person name="Schmutz J."/>
            <person name="Shin-I T."/>
            <person name="Toyoda A."/>
            <person name="Bronner-Fraser M."/>
            <person name="Fujiyama A."/>
            <person name="Holland L.Z."/>
            <person name="Holland P.W.H."/>
            <person name="Satoh N."/>
            <person name="Rokhsar D.S."/>
        </authorList>
    </citation>
    <scope>NUCLEOTIDE SEQUENCE [LARGE SCALE GENOMIC DNA]</scope>
    <source>
        <strain evidence="8">S238N-H82</strain>
        <tissue evidence="8">Testes</tissue>
    </source>
</reference>
<dbReference type="GO" id="GO:0016020">
    <property type="term" value="C:membrane"/>
    <property type="evidence" value="ECO:0007669"/>
    <property type="project" value="UniProtKB-SubCell"/>
</dbReference>
<dbReference type="AlphaFoldDB" id="C3YQT8"/>
<evidence type="ECO:0000256" key="3">
    <source>
        <dbReference type="ARBA" id="ARBA00023157"/>
    </source>
</evidence>
<evidence type="ECO:0000256" key="6">
    <source>
        <dbReference type="SAM" id="Phobius"/>
    </source>
</evidence>
<dbReference type="PANTHER" id="PTHR11640:SF164">
    <property type="entry name" value="MAM DOMAIN-CONTAINING GLYCOSYLPHOSPHATIDYLINOSITOL ANCHOR PROTEIN 1"/>
    <property type="match status" value="1"/>
</dbReference>
<evidence type="ECO:0000256" key="2">
    <source>
        <dbReference type="ARBA" id="ARBA00023136"/>
    </source>
</evidence>